<protein>
    <submittedName>
        <fullName evidence="9">Uncharacterized protein</fullName>
    </submittedName>
</protein>
<dbReference type="AlphaFoldDB" id="A0A2S7SX51"/>
<dbReference type="Proteomes" id="UP000239872">
    <property type="component" value="Unassembled WGS sequence"/>
</dbReference>
<comment type="caution">
    <text evidence="9">The sequence shown here is derived from an EMBL/GenBank/DDBJ whole genome shotgun (WGS) entry which is preliminary data.</text>
</comment>
<keyword evidence="4" id="KW-0808">Transferase</keyword>
<evidence type="ECO:0000256" key="2">
    <source>
        <dbReference type="ARBA" id="ARBA00022475"/>
    </source>
</evidence>
<keyword evidence="3" id="KW-0328">Glycosyltransferase</keyword>
<evidence type="ECO:0000256" key="6">
    <source>
        <dbReference type="ARBA" id="ARBA00022989"/>
    </source>
</evidence>
<evidence type="ECO:0000256" key="4">
    <source>
        <dbReference type="ARBA" id="ARBA00022679"/>
    </source>
</evidence>
<evidence type="ECO:0000256" key="8">
    <source>
        <dbReference type="SAM" id="Phobius"/>
    </source>
</evidence>
<feature type="transmembrane region" description="Helical" evidence="8">
    <location>
        <begin position="115"/>
        <end position="137"/>
    </location>
</feature>
<dbReference type="OrthoDB" id="661429at2"/>
<feature type="transmembrane region" description="Helical" evidence="8">
    <location>
        <begin position="283"/>
        <end position="302"/>
    </location>
</feature>
<evidence type="ECO:0000313" key="9">
    <source>
        <dbReference type="EMBL" id="PQJ11288.1"/>
    </source>
</evidence>
<dbReference type="EMBL" id="PPSL01000002">
    <property type="protein sequence ID" value="PQJ11288.1"/>
    <property type="molecule type" value="Genomic_DNA"/>
</dbReference>
<feature type="transmembrane region" description="Helical" evidence="8">
    <location>
        <begin position="202"/>
        <end position="219"/>
    </location>
</feature>
<keyword evidence="7 8" id="KW-0472">Membrane</keyword>
<evidence type="ECO:0000256" key="5">
    <source>
        <dbReference type="ARBA" id="ARBA00022692"/>
    </source>
</evidence>
<feature type="transmembrane region" description="Helical" evidence="8">
    <location>
        <begin position="337"/>
        <end position="357"/>
    </location>
</feature>
<evidence type="ECO:0000256" key="3">
    <source>
        <dbReference type="ARBA" id="ARBA00022676"/>
    </source>
</evidence>
<reference evidence="9 10" key="1">
    <citation type="submission" date="2018-01" db="EMBL/GenBank/DDBJ databases">
        <title>A novel member of the phylum Bacteroidetes isolated from glacier ice.</title>
        <authorList>
            <person name="Liu Q."/>
            <person name="Xin Y.-H."/>
        </authorList>
    </citation>
    <scope>NUCLEOTIDE SEQUENCE [LARGE SCALE GENOMIC DNA]</scope>
    <source>
        <strain evidence="9 10">RB1R16</strain>
    </source>
</reference>
<feature type="transmembrane region" description="Helical" evidence="8">
    <location>
        <begin position="259"/>
        <end position="276"/>
    </location>
</feature>
<dbReference type="RefSeq" id="WP_105038167.1">
    <property type="nucleotide sequence ID" value="NZ_PPSL01000002.1"/>
</dbReference>
<gene>
    <name evidence="9" type="ORF">CJD36_005655</name>
</gene>
<dbReference type="PANTHER" id="PTHR33908:SF11">
    <property type="entry name" value="MEMBRANE PROTEIN"/>
    <property type="match status" value="1"/>
</dbReference>
<keyword evidence="10" id="KW-1185">Reference proteome</keyword>
<evidence type="ECO:0000313" key="10">
    <source>
        <dbReference type="Proteomes" id="UP000239872"/>
    </source>
</evidence>
<dbReference type="GO" id="GO:0016763">
    <property type="term" value="F:pentosyltransferase activity"/>
    <property type="evidence" value="ECO:0007669"/>
    <property type="project" value="TreeGrafter"/>
</dbReference>
<feature type="transmembrane region" description="Helical" evidence="8">
    <location>
        <begin position="86"/>
        <end position="103"/>
    </location>
</feature>
<keyword evidence="5 8" id="KW-0812">Transmembrane</keyword>
<accession>A0A2S7SX51</accession>
<feature type="transmembrane region" description="Helical" evidence="8">
    <location>
        <begin position="308"/>
        <end position="325"/>
    </location>
</feature>
<proteinExistence type="predicted"/>
<evidence type="ECO:0000256" key="1">
    <source>
        <dbReference type="ARBA" id="ARBA00004651"/>
    </source>
</evidence>
<dbReference type="InterPro" id="IPR050297">
    <property type="entry name" value="LipidA_mod_glycosyltrf_83"/>
</dbReference>
<keyword evidence="2" id="KW-1003">Cell membrane</keyword>
<name>A0A2S7SX51_9BACT</name>
<evidence type="ECO:0000256" key="7">
    <source>
        <dbReference type="ARBA" id="ARBA00023136"/>
    </source>
</evidence>
<keyword evidence="6 8" id="KW-1133">Transmembrane helix</keyword>
<dbReference type="GO" id="GO:0009103">
    <property type="term" value="P:lipopolysaccharide biosynthetic process"/>
    <property type="evidence" value="ECO:0007669"/>
    <property type="project" value="UniProtKB-ARBA"/>
</dbReference>
<feature type="transmembrane region" description="Helical" evidence="8">
    <location>
        <begin position="363"/>
        <end position="380"/>
    </location>
</feature>
<organism evidence="9 10">
    <name type="scientific">Flavipsychrobacter stenotrophus</name>
    <dbReference type="NCBI Taxonomy" id="2077091"/>
    <lineage>
        <taxon>Bacteria</taxon>
        <taxon>Pseudomonadati</taxon>
        <taxon>Bacteroidota</taxon>
        <taxon>Chitinophagia</taxon>
        <taxon>Chitinophagales</taxon>
        <taxon>Chitinophagaceae</taxon>
        <taxon>Flavipsychrobacter</taxon>
    </lineage>
</organism>
<comment type="subcellular location">
    <subcellularLocation>
        <location evidence="1">Cell membrane</location>
        <topology evidence="1">Multi-pass membrane protein</topology>
    </subcellularLocation>
</comment>
<dbReference type="PANTHER" id="PTHR33908">
    <property type="entry name" value="MANNOSYLTRANSFERASE YKCB-RELATED"/>
    <property type="match status" value="1"/>
</dbReference>
<dbReference type="GO" id="GO:0005886">
    <property type="term" value="C:plasma membrane"/>
    <property type="evidence" value="ECO:0007669"/>
    <property type="project" value="UniProtKB-SubCell"/>
</dbReference>
<sequence>MPEAIKNRWVLLLVLAVFIIVKTPALNYPFYWDESWSYAPAVKLMYLHGPSLMPNAIDLGYSRGHPLLFYASAATWMKIFGDSHTAQHSFSLFISCLLLITVYEAGLRLFNKRMAIISLLLVATQVIFFVQSTLLLPEVMVAWLSLLTVYCYSADKYILTFISCTALMLTKESGFSLGLVLGIHATWQLFNKGIVLSDKARNFASVAGAAVVTGLFFLLQKKLNGWYLFPEHTGLMDFHWDMFRGKLRYCIEIIFTHQYRSYVFGLLVLISIAAAIAQRSVRYAYPAVLAIALFILGGEYYGFITRRLLIPAVLALFIFTFHSLLKENGNDKKSRRFIVLSIYFIAAYLSFTCLNFFTNRYLFSAILMVLLLAGYCFDVLLESFKRFIFYPFIAGILIIAFFAFRNNTGNGDVDLSIYNSMNVQEDLVNYLEQQQLYDHHISAHSPLQREHLTKPFTGFLHTSKIFTQVDYIIQPSTEFVIIDNIEIDASPDLNKLKTEFAPLKRFEKGGIWVEIYKRK</sequence>
<feature type="transmembrane region" description="Helical" evidence="8">
    <location>
        <begin position="387"/>
        <end position="404"/>
    </location>
</feature>